<evidence type="ECO:0008006" key="9">
    <source>
        <dbReference type="Google" id="ProtNLM"/>
    </source>
</evidence>
<dbReference type="InterPro" id="IPR001128">
    <property type="entry name" value="Cyt_P450"/>
</dbReference>
<dbReference type="Gene3D" id="1.10.630.10">
    <property type="entry name" value="Cytochrome P450"/>
    <property type="match status" value="1"/>
</dbReference>
<feature type="binding site" description="axial binding residue" evidence="6">
    <location>
        <position position="473"/>
    </location>
    <ligand>
        <name>heme</name>
        <dbReference type="ChEBI" id="CHEBI:30413"/>
    </ligand>
    <ligandPart>
        <name>Fe</name>
        <dbReference type="ChEBI" id="CHEBI:18248"/>
    </ligandPart>
</feature>
<comment type="similarity">
    <text evidence="2">Belongs to the cytochrome P450 family.</text>
</comment>
<accession>A0AAD5Y1Q6</accession>
<dbReference type="InterPro" id="IPR036396">
    <property type="entry name" value="Cyt_P450_sf"/>
</dbReference>
<comment type="cofactor">
    <cofactor evidence="1 6">
        <name>heme</name>
        <dbReference type="ChEBI" id="CHEBI:30413"/>
    </cofactor>
</comment>
<dbReference type="SUPFAM" id="SSF48264">
    <property type="entry name" value="Cytochrome P450"/>
    <property type="match status" value="1"/>
</dbReference>
<sequence>MEIWKEIAHNAEHGIKNLLELTSEHKVTTALSIVLVSLVVILKAKRSNAIPTVNLWSVIYNMGKHPDLKTALAHKLLEPNYKDEVLIKLTCFPIFSGYILKNADGNKLFYSHSGLNLEKGYEWLLGNIRSKVFKEKPIKVIESVSVLTRLLKPARLSEWAGRILLPTITEKLAQQSEIDDLLSFNYNTVSTMAIRSFTEYCATPEQQQLLIEGVREADVETMMNKNPWHMAFPNLPALVNERERIYHKFTSTLEDIIVNYVTAHKEELDSMTTKKDRDGQDLVSCIIREAYDPITQTIQISNAVSTTAALLDAAVLNQYIATVTLLIHLNAHPDIKKQVEDALQPLVRFLKDNDLLEPGRKCESIPADLVENVDILDACLLETVRIGSTGWTFRKSTKEIVVSENRVIPNDALVLNMQGLVHFDDKINPDPYVFNPSRFLDENGKCVGGARAPHMFSGFGLGICKLKLGKHVCTGMKFASLQIKMLSAIILCKYDLEFAKPDYTLTSMLLGLSKPTEKVSVKLIPKAL</sequence>
<gene>
    <name evidence="7" type="ORF">HK103_007055</name>
</gene>
<evidence type="ECO:0000256" key="1">
    <source>
        <dbReference type="ARBA" id="ARBA00001971"/>
    </source>
</evidence>
<dbReference type="PANTHER" id="PTHR24304">
    <property type="entry name" value="CYTOCHROME P450 FAMILY 7"/>
    <property type="match status" value="1"/>
</dbReference>
<evidence type="ECO:0000256" key="3">
    <source>
        <dbReference type="ARBA" id="ARBA00022617"/>
    </source>
</evidence>
<evidence type="ECO:0000256" key="4">
    <source>
        <dbReference type="ARBA" id="ARBA00022723"/>
    </source>
</evidence>
<keyword evidence="5 6" id="KW-0408">Iron</keyword>
<evidence type="ECO:0000256" key="2">
    <source>
        <dbReference type="ARBA" id="ARBA00010617"/>
    </source>
</evidence>
<protein>
    <recommendedName>
        <fullName evidence="9">Cytochrome P450</fullName>
    </recommendedName>
</protein>
<name>A0AAD5Y1Q6_9FUNG</name>
<keyword evidence="8" id="KW-1185">Reference proteome</keyword>
<dbReference type="PANTHER" id="PTHR24304:SF2">
    <property type="entry name" value="24-HYDROXYCHOLESTEROL 7-ALPHA-HYDROXYLASE"/>
    <property type="match status" value="1"/>
</dbReference>
<dbReference type="GO" id="GO:0008395">
    <property type="term" value="F:steroid hydroxylase activity"/>
    <property type="evidence" value="ECO:0007669"/>
    <property type="project" value="TreeGrafter"/>
</dbReference>
<comment type="caution">
    <text evidence="7">The sequence shown here is derived from an EMBL/GenBank/DDBJ whole genome shotgun (WGS) entry which is preliminary data.</text>
</comment>
<dbReference type="GO" id="GO:0020037">
    <property type="term" value="F:heme binding"/>
    <property type="evidence" value="ECO:0007669"/>
    <property type="project" value="InterPro"/>
</dbReference>
<keyword evidence="4 6" id="KW-0479">Metal-binding</keyword>
<evidence type="ECO:0000313" key="7">
    <source>
        <dbReference type="EMBL" id="KAJ3254645.1"/>
    </source>
</evidence>
<dbReference type="Pfam" id="PF00067">
    <property type="entry name" value="p450"/>
    <property type="match status" value="1"/>
</dbReference>
<proteinExistence type="inferred from homology"/>
<dbReference type="GO" id="GO:0016705">
    <property type="term" value="F:oxidoreductase activity, acting on paired donors, with incorporation or reduction of molecular oxygen"/>
    <property type="evidence" value="ECO:0007669"/>
    <property type="project" value="InterPro"/>
</dbReference>
<evidence type="ECO:0000256" key="5">
    <source>
        <dbReference type="ARBA" id="ARBA00023004"/>
    </source>
</evidence>
<organism evidence="7 8">
    <name type="scientific">Boothiomyces macroporosus</name>
    <dbReference type="NCBI Taxonomy" id="261099"/>
    <lineage>
        <taxon>Eukaryota</taxon>
        <taxon>Fungi</taxon>
        <taxon>Fungi incertae sedis</taxon>
        <taxon>Chytridiomycota</taxon>
        <taxon>Chytridiomycota incertae sedis</taxon>
        <taxon>Chytridiomycetes</taxon>
        <taxon>Rhizophydiales</taxon>
        <taxon>Terramycetaceae</taxon>
        <taxon>Boothiomyces</taxon>
    </lineage>
</organism>
<dbReference type="InterPro" id="IPR050529">
    <property type="entry name" value="CYP450_sterol_14alpha_dmase"/>
</dbReference>
<dbReference type="Proteomes" id="UP001210925">
    <property type="component" value="Unassembled WGS sequence"/>
</dbReference>
<evidence type="ECO:0000256" key="6">
    <source>
        <dbReference type="PIRSR" id="PIRSR602403-1"/>
    </source>
</evidence>
<dbReference type="GO" id="GO:0005506">
    <property type="term" value="F:iron ion binding"/>
    <property type="evidence" value="ECO:0007669"/>
    <property type="project" value="InterPro"/>
</dbReference>
<keyword evidence="3 6" id="KW-0349">Heme</keyword>
<dbReference type="AlphaFoldDB" id="A0AAD5Y1Q6"/>
<dbReference type="InterPro" id="IPR002403">
    <property type="entry name" value="Cyt_P450_E_grp-IV"/>
</dbReference>
<dbReference type="EMBL" id="JADGKB010000081">
    <property type="protein sequence ID" value="KAJ3254645.1"/>
    <property type="molecule type" value="Genomic_DNA"/>
</dbReference>
<dbReference type="PRINTS" id="PR00465">
    <property type="entry name" value="EP450IV"/>
</dbReference>
<evidence type="ECO:0000313" key="8">
    <source>
        <dbReference type="Proteomes" id="UP001210925"/>
    </source>
</evidence>
<reference evidence="7" key="1">
    <citation type="submission" date="2020-05" db="EMBL/GenBank/DDBJ databases">
        <title>Phylogenomic resolution of chytrid fungi.</title>
        <authorList>
            <person name="Stajich J.E."/>
            <person name="Amses K."/>
            <person name="Simmons R."/>
            <person name="Seto K."/>
            <person name="Myers J."/>
            <person name="Bonds A."/>
            <person name="Quandt C.A."/>
            <person name="Barry K."/>
            <person name="Liu P."/>
            <person name="Grigoriev I."/>
            <person name="Longcore J.E."/>
            <person name="James T.Y."/>
        </authorList>
    </citation>
    <scope>NUCLEOTIDE SEQUENCE</scope>
    <source>
        <strain evidence="7">PLAUS21</strain>
    </source>
</reference>